<evidence type="ECO:0000256" key="5">
    <source>
        <dbReference type="PROSITE-ProRule" id="PRU00259"/>
    </source>
</evidence>
<dbReference type="GeneID" id="29000351"/>
<dbReference type="GO" id="GO:0015031">
    <property type="term" value="P:protein transport"/>
    <property type="evidence" value="ECO:0007669"/>
    <property type="project" value="UniProtKB-KW"/>
</dbReference>
<gene>
    <name evidence="6" type="ORF">PHYBLDRAFT_188029</name>
</gene>
<dbReference type="InterPro" id="IPR011989">
    <property type="entry name" value="ARM-like"/>
</dbReference>
<protein>
    <recommendedName>
        <fullName evidence="8">Importin subunit alpha</fullName>
    </recommendedName>
</protein>
<keyword evidence="4" id="KW-0653">Protein transport</keyword>
<evidence type="ECO:0000256" key="2">
    <source>
        <dbReference type="ARBA" id="ARBA00022448"/>
    </source>
</evidence>
<dbReference type="AlphaFoldDB" id="A0A162TVM3"/>
<evidence type="ECO:0008006" key="8">
    <source>
        <dbReference type="Google" id="ProtNLM"/>
    </source>
</evidence>
<proteinExistence type="inferred from homology"/>
<keyword evidence="2" id="KW-0813">Transport</keyword>
<dbReference type="OrthoDB" id="29145at2759"/>
<evidence type="ECO:0000313" key="6">
    <source>
        <dbReference type="EMBL" id="OAD70183.1"/>
    </source>
</evidence>
<dbReference type="InterPro" id="IPR016024">
    <property type="entry name" value="ARM-type_fold"/>
</dbReference>
<feature type="repeat" description="ARM" evidence="5">
    <location>
        <begin position="211"/>
        <end position="245"/>
    </location>
</feature>
<reference evidence="7" key="1">
    <citation type="submission" date="2015-06" db="EMBL/GenBank/DDBJ databases">
        <title>Expansion of signal transduction pathways in fungi by whole-genome duplication.</title>
        <authorList>
            <consortium name="DOE Joint Genome Institute"/>
            <person name="Corrochano L.M."/>
            <person name="Kuo A."/>
            <person name="Marcet-Houben M."/>
            <person name="Polaino S."/>
            <person name="Salamov A."/>
            <person name="Villalobos J.M."/>
            <person name="Alvarez M.I."/>
            <person name="Avalos J."/>
            <person name="Benito E.P."/>
            <person name="Benoit I."/>
            <person name="Burger G."/>
            <person name="Camino L.P."/>
            <person name="Canovas D."/>
            <person name="Cerda-Olmedo E."/>
            <person name="Cheng J.-F."/>
            <person name="Dominguez A."/>
            <person name="Elias M."/>
            <person name="Eslava A.P."/>
            <person name="Glaser F."/>
            <person name="Grimwood J."/>
            <person name="Gutierrez G."/>
            <person name="Heitman J."/>
            <person name="Henrissat B."/>
            <person name="Iturriaga E.A."/>
            <person name="Lang B.F."/>
            <person name="Lavin J.L."/>
            <person name="Lee S."/>
            <person name="Li W."/>
            <person name="Lindquist E."/>
            <person name="Lopez-Garcia S."/>
            <person name="Luque E.M."/>
            <person name="Marcos A.T."/>
            <person name="Martin J."/>
            <person name="McCluskey K."/>
            <person name="Medina H.R."/>
            <person name="Miralles-Duran A."/>
            <person name="Miyazaki A."/>
            <person name="Munoz-Torres E."/>
            <person name="Oguiza J.A."/>
            <person name="Ohm R."/>
            <person name="Olmedo M."/>
            <person name="Orejas M."/>
            <person name="Ortiz-Castellanos L."/>
            <person name="Pisabarro A.G."/>
            <person name="Rodriguez-Romero J."/>
            <person name="Ruiz-Herrera J."/>
            <person name="Ruiz-Vazquez R."/>
            <person name="Sanz C."/>
            <person name="Schackwitz W."/>
            <person name="Schmutz J."/>
            <person name="Shahriari M."/>
            <person name="Shelest E."/>
            <person name="Silva-Franco F."/>
            <person name="Soanes D."/>
            <person name="Syed K."/>
            <person name="Tagua V.G."/>
            <person name="Talbot N.J."/>
            <person name="Thon M."/>
            <person name="De vries R.P."/>
            <person name="Wiebenga A."/>
            <person name="Yadav J.S."/>
            <person name="Braun E.L."/>
            <person name="Baker S."/>
            <person name="Garre V."/>
            <person name="Horwitz B."/>
            <person name="Torres-Martinez S."/>
            <person name="Idnurm A."/>
            <person name="Herrera-Estrella A."/>
            <person name="Gabaldon T."/>
            <person name="Grigoriev I.V."/>
        </authorList>
    </citation>
    <scope>NUCLEOTIDE SEQUENCE [LARGE SCALE GENOMIC DNA]</scope>
    <source>
        <strain evidence="7">NRRL 1555(-)</strain>
    </source>
</reference>
<accession>A0A162TVM3</accession>
<evidence type="ECO:0000256" key="3">
    <source>
        <dbReference type="ARBA" id="ARBA00022737"/>
    </source>
</evidence>
<dbReference type="SUPFAM" id="SSF48371">
    <property type="entry name" value="ARM repeat"/>
    <property type="match status" value="1"/>
</dbReference>
<dbReference type="SMART" id="SM00185">
    <property type="entry name" value="ARM"/>
    <property type="match status" value="6"/>
</dbReference>
<dbReference type="Pfam" id="PF02985">
    <property type="entry name" value="HEAT"/>
    <property type="match status" value="1"/>
</dbReference>
<organism evidence="6 7">
    <name type="scientific">Phycomyces blakesleeanus (strain ATCC 8743b / DSM 1359 / FGSC 10004 / NBRC 33097 / NRRL 1555)</name>
    <dbReference type="NCBI Taxonomy" id="763407"/>
    <lineage>
        <taxon>Eukaryota</taxon>
        <taxon>Fungi</taxon>
        <taxon>Fungi incertae sedis</taxon>
        <taxon>Mucoromycota</taxon>
        <taxon>Mucoromycotina</taxon>
        <taxon>Mucoromycetes</taxon>
        <taxon>Mucorales</taxon>
        <taxon>Phycomycetaceae</taxon>
        <taxon>Phycomyces</taxon>
    </lineage>
</organism>
<dbReference type="PANTHER" id="PTHR23316">
    <property type="entry name" value="IMPORTIN ALPHA"/>
    <property type="match status" value="1"/>
</dbReference>
<dbReference type="EMBL" id="KV440989">
    <property type="protein sequence ID" value="OAD70183.1"/>
    <property type="molecule type" value="Genomic_DNA"/>
</dbReference>
<dbReference type="RefSeq" id="XP_018288223.1">
    <property type="nucleotide sequence ID" value="XM_018439445.1"/>
</dbReference>
<dbReference type="Gene3D" id="1.25.10.10">
    <property type="entry name" value="Leucine-rich Repeat Variant"/>
    <property type="match status" value="1"/>
</dbReference>
<name>A0A162TVM3_PHYB8</name>
<dbReference type="InParanoid" id="A0A162TVM3"/>
<dbReference type="Proteomes" id="UP000077315">
    <property type="component" value="Unassembled WGS sequence"/>
</dbReference>
<dbReference type="InterPro" id="IPR000357">
    <property type="entry name" value="HEAT"/>
</dbReference>
<evidence type="ECO:0000256" key="1">
    <source>
        <dbReference type="ARBA" id="ARBA00010394"/>
    </source>
</evidence>
<evidence type="ECO:0000313" key="7">
    <source>
        <dbReference type="Proteomes" id="UP000077315"/>
    </source>
</evidence>
<dbReference type="STRING" id="763407.A0A162TVM3"/>
<feature type="repeat" description="ARM" evidence="5">
    <location>
        <begin position="161"/>
        <end position="192"/>
    </location>
</feature>
<keyword evidence="3" id="KW-0677">Repeat</keyword>
<dbReference type="VEuPathDB" id="FungiDB:PHYBLDRAFT_188029"/>
<dbReference type="InterPro" id="IPR000225">
    <property type="entry name" value="Armadillo"/>
</dbReference>
<sequence length="508" mass="57379">MSTARHDMYKRTAISGTAQDLRQRRVDISTAIRNRHRDELITSKRFRFLSINEPEIVDLESAKIHDKYTDLFNLAEPQVKSLVNDLNSTHKKVRMDAVVYLGDYACNPSEALVKYIKSGECIKSLVNMVICEVDPVIIQQIVQVISNIAAGPYDLCVQCLPAIPYLVTMLNSNNTEIRELASYALGNMASEDYDRTSEQDEEIRRDIILSGAIPLLIQMLDSNEPNLIRSSCLTMSHLARGPENQWRELRSKAMTLALLRHLTRHGATTGTEVCWLMGSMTANSEQFRKQIIEEGLLPLLINVFQLLKSEDCAVLPALRTLGHLSSDSGTGRYLVLEPQFLPCLIQLTHSEDWVITKEALWVLSNVTTIKMDDIVQIIRDTGEVKHMAELIMHGKFEVREEASKCLFNMVMHDPPSIAALPHQFLLPAFLDFIQSQEEHLIILGLSYVELLLKYVPELNDIKRRPSIHHLCATNIVPFGNWLLTFNSQRTANTISSCIGGRIHSGCCD</sequence>
<dbReference type="PROSITE" id="PS50176">
    <property type="entry name" value="ARM_REPEAT"/>
    <property type="match status" value="2"/>
</dbReference>
<keyword evidence="7" id="KW-1185">Reference proteome</keyword>
<evidence type="ECO:0000256" key="4">
    <source>
        <dbReference type="ARBA" id="ARBA00022927"/>
    </source>
</evidence>
<comment type="similarity">
    <text evidence="1">Belongs to the importin alpha family.</text>
</comment>